<dbReference type="OrthoDB" id="1420511at2"/>
<sequence length="250" mass="27019">MSGLAKNYEKALRKELRSHGAWMPVTNIIEVGSYGYFRGGVFEPVGNIKTDYPDIVLDIKPGPPTKVNFSSVGTKSLKFDLDGNIVGSFAGLGNAKASLKFEFSKKNSIVLKADEILLSQIENLKSVAHALAAQPDWKKKYKVVFGTYTGNNCLVVCAREAGSEFVLNASADILQQIDGGKVGGGVSFTSSNNSTFDAVGKSGVLGIKLFKLNWLSSEIDILAADQITENNVIIEDDFGIDSEDDFEDDF</sequence>
<protein>
    <submittedName>
        <fullName evidence="1">Uncharacterized protein</fullName>
    </submittedName>
</protein>
<evidence type="ECO:0000313" key="1">
    <source>
        <dbReference type="EMBL" id="TMM58031.1"/>
    </source>
</evidence>
<comment type="caution">
    <text evidence="1">The sequence shown here is derived from an EMBL/GenBank/DDBJ whole genome shotgun (WGS) entry which is preliminary data.</text>
</comment>
<dbReference type="EMBL" id="VATY01000001">
    <property type="protein sequence ID" value="TMM58031.1"/>
    <property type="molecule type" value="Genomic_DNA"/>
</dbReference>
<keyword evidence="2" id="KW-1185">Reference proteome</keyword>
<reference evidence="1 2" key="1">
    <citation type="submission" date="2019-05" db="EMBL/GenBank/DDBJ databases">
        <authorList>
            <person name="Zhang J.-Y."/>
            <person name="Feg X."/>
            <person name="Du Z.-J."/>
        </authorList>
    </citation>
    <scope>NUCLEOTIDE SEQUENCE [LARGE SCALE GENOMIC DNA]</scope>
    <source>
        <strain evidence="1 2">RZ26</strain>
    </source>
</reference>
<evidence type="ECO:0000313" key="2">
    <source>
        <dbReference type="Proteomes" id="UP000310314"/>
    </source>
</evidence>
<dbReference type="Proteomes" id="UP000310314">
    <property type="component" value="Unassembled WGS sequence"/>
</dbReference>
<organism evidence="1 2">
    <name type="scientific">Maribacter algarum</name>
    <name type="common">ex Zhang et al. 2020</name>
    <dbReference type="NCBI Taxonomy" id="2578118"/>
    <lineage>
        <taxon>Bacteria</taxon>
        <taxon>Pseudomonadati</taxon>
        <taxon>Bacteroidota</taxon>
        <taxon>Flavobacteriia</taxon>
        <taxon>Flavobacteriales</taxon>
        <taxon>Flavobacteriaceae</taxon>
        <taxon>Maribacter</taxon>
    </lineage>
</organism>
<proteinExistence type="predicted"/>
<name>A0A5S3PSR4_9FLAO</name>
<gene>
    <name evidence="1" type="ORF">FEE95_00985</name>
</gene>
<dbReference type="AlphaFoldDB" id="A0A5S3PSR4"/>
<dbReference type="RefSeq" id="WP_138655964.1">
    <property type="nucleotide sequence ID" value="NZ_VATY01000001.1"/>
</dbReference>
<accession>A0A5S3PSR4</accession>